<keyword evidence="2" id="KW-1185">Reference proteome</keyword>
<comment type="caution">
    <text evidence="1">The sequence shown here is derived from an EMBL/GenBank/DDBJ whole genome shotgun (WGS) entry which is preliminary data.</text>
</comment>
<sequence length="39" mass="4354">MVAPLVTPPPVTPCTNRRTGIESVSEVRSIIYYFLFLDA</sequence>
<evidence type="ECO:0000313" key="2">
    <source>
        <dbReference type="Proteomes" id="UP001632038"/>
    </source>
</evidence>
<gene>
    <name evidence="1" type="ORF">CASFOL_042949</name>
</gene>
<dbReference type="Proteomes" id="UP001632038">
    <property type="component" value="Unassembled WGS sequence"/>
</dbReference>
<proteinExistence type="predicted"/>
<evidence type="ECO:0000313" key="1">
    <source>
        <dbReference type="EMBL" id="KAL3613200.1"/>
    </source>
</evidence>
<dbReference type="AlphaFoldDB" id="A0ABD3B762"/>
<organism evidence="1 2">
    <name type="scientific">Castilleja foliolosa</name>
    <dbReference type="NCBI Taxonomy" id="1961234"/>
    <lineage>
        <taxon>Eukaryota</taxon>
        <taxon>Viridiplantae</taxon>
        <taxon>Streptophyta</taxon>
        <taxon>Embryophyta</taxon>
        <taxon>Tracheophyta</taxon>
        <taxon>Spermatophyta</taxon>
        <taxon>Magnoliopsida</taxon>
        <taxon>eudicotyledons</taxon>
        <taxon>Gunneridae</taxon>
        <taxon>Pentapetalae</taxon>
        <taxon>asterids</taxon>
        <taxon>lamiids</taxon>
        <taxon>Lamiales</taxon>
        <taxon>Orobanchaceae</taxon>
        <taxon>Pedicularideae</taxon>
        <taxon>Castillejinae</taxon>
        <taxon>Castilleja</taxon>
    </lineage>
</organism>
<name>A0ABD3B762_9LAMI</name>
<accession>A0ABD3B762</accession>
<dbReference type="EMBL" id="JAVIJP010000166">
    <property type="protein sequence ID" value="KAL3613200.1"/>
    <property type="molecule type" value="Genomic_DNA"/>
</dbReference>
<reference evidence="2" key="1">
    <citation type="journal article" date="2024" name="IScience">
        <title>Strigolactones Initiate the Formation of Haustorium-like Structures in Castilleja.</title>
        <authorList>
            <person name="Buerger M."/>
            <person name="Peterson D."/>
            <person name="Chory J."/>
        </authorList>
    </citation>
    <scope>NUCLEOTIDE SEQUENCE [LARGE SCALE GENOMIC DNA]</scope>
</reference>
<protein>
    <submittedName>
        <fullName evidence="1">Uncharacterized protein</fullName>
    </submittedName>
</protein>